<sequence length="88" mass="9578">MSGRHEGWPAVLGNGHTRLMKAIRNMGCRTGTNSSAHFSPRTKSSSVSSSSQKEMIKSLAIQCLTSSTGQYSPTWLNEFFTLLEVKAA</sequence>
<proteinExistence type="predicted"/>
<dbReference type="Proteomes" id="UP001498398">
    <property type="component" value="Unassembled WGS sequence"/>
</dbReference>
<dbReference type="EMBL" id="JBANRG010000080">
    <property type="protein sequence ID" value="KAK7438235.1"/>
    <property type="molecule type" value="Genomic_DNA"/>
</dbReference>
<protein>
    <submittedName>
        <fullName evidence="2">Uncharacterized protein</fullName>
    </submittedName>
</protein>
<organism evidence="2 3">
    <name type="scientific">Marasmiellus scandens</name>
    <dbReference type="NCBI Taxonomy" id="2682957"/>
    <lineage>
        <taxon>Eukaryota</taxon>
        <taxon>Fungi</taxon>
        <taxon>Dikarya</taxon>
        <taxon>Basidiomycota</taxon>
        <taxon>Agaricomycotina</taxon>
        <taxon>Agaricomycetes</taxon>
        <taxon>Agaricomycetidae</taxon>
        <taxon>Agaricales</taxon>
        <taxon>Marasmiineae</taxon>
        <taxon>Omphalotaceae</taxon>
        <taxon>Marasmiellus</taxon>
    </lineage>
</organism>
<feature type="compositionally biased region" description="Polar residues" evidence="1">
    <location>
        <begin position="30"/>
        <end position="43"/>
    </location>
</feature>
<name>A0ABR1IU76_9AGAR</name>
<reference evidence="2 3" key="1">
    <citation type="submission" date="2024-01" db="EMBL/GenBank/DDBJ databases">
        <title>A draft genome for the cacao thread blight pathogen Marasmiellus scandens.</title>
        <authorList>
            <person name="Baruah I.K."/>
            <person name="Leung J."/>
            <person name="Bukari Y."/>
            <person name="Amoako-Attah I."/>
            <person name="Meinhardt L.W."/>
            <person name="Bailey B.A."/>
            <person name="Cohen S.P."/>
        </authorList>
    </citation>
    <scope>NUCLEOTIDE SEQUENCE [LARGE SCALE GENOMIC DNA]</scope>
    <source>
        <strain evidence="2 3">GH-19</strain>
    </source>
</reference>
<gene>
    <name evidence="2" type="ORF">VKT23_018166</name>
</gene>
<accession>A0ABR1IU76</accession>
<comment type="caution">
    <text evidence="2">The sequence shown here is derived from an EMBL/GenBank/DDBJ whole genome shotgun (WGS) entry which is preliminary data.</text>
</comment>
<evidence type="ECO:0000313" key="2">
    <source>
        <dbReference type="EMBL" id="KAK7438235.1"/>
    </source>
</evidence>
<evidence type="ECO:0000313" key="3">
    <source>
        <dbReference type="Proteomes" id="UP001498398"/>
    </source>
</evidence>
<evidence type="ECO:0000256" key="1">
    <source>
        <dbReference type="SAM" id="MobiDB-lite"/>
    </source>
</evidence>
<keyword evidence="3" id="KW-1185">Reference proteome</keyword>
<feature type="region of interest" description="Disordered" evidence="1">
    <location>
        <begin position="28"/>
        <end position="50"/>
    </location>
</feature>